<dbReference type="eggNOG" id="ENOG502SFM8">
    <property type="taxonomic scope" value="Eukaryota"/>
</dbReference>
<proteinExistence type="predicted"/>
<dbReference type="AlphaFoldDB" id="B8MG19"/>
<protein>
    <submittedName>
        <fullName evidence="2">Uncharacterized protein</fullName>
    </submittedName>
</protein>
<dbReference type="OrthoDB" id="3497702at2759"/>
<evidence type="ECO:0000313" key="2">
    <source>
        <dbReference type="EMBL" id="EED15886.1"/>
    </source>
</evidence>
<evidence type="ECO:0000256" key="1">
    <source>
        <dbReference type="SAM" id="SignalP"/>
    </source>
</evidence>
<dbReference type="RefSeq" id="XP_002483120.1">
    <property type="nucleotide sequence ID" value="XM_002483075.1"/>
</dbReference>
<evidence type="ECO:0000313" key="3">
    <source>
        <dbReference type="Proteomes" id="UP000001745"/>
    </source>
</evidence>
<feature type="signal peptide" evidence="1">
    <location>
        <begin position="1"/>
        <end position="18"/>
    </location>
</feature>
<reference evidence="3" key="1">
    <citation type="journal article" date="2015" name="Genome Announc.">
        <title>Genome sequence of the AIDS-associated pathogen Penicillium marneffei (ATCC18224) and its near taxonomic relative Talaromyces stipitatus (ATCC10500).</title>
        <authorList>
            <person name="Nierman W.C."/>
            <person name="Fedorova-Abrams N.D."/>
            <person name="Andrianopoulos A."/>
        </authorList>
    </citation>
    <scope>NUCLEOTIDE SEQUENCE [LARGE SCALE GENOMIC DNA]</scope>
    <source>
        <strain evidence="3">ATCC 10500 / CBS 375.48 / QM 6759 / NRRL 1006</strain>
    </source>
</reference>
<dbReference type="InParanoid" id="B8MG19"/>
<organism evidence="2 3">
    <name type="scientific">Talaromyces stipitatus (strain ATCC 10500 / CBS 375.48 / QM 6759 / NRRL 1006)</name>
    <name type="common">Penicillium stipitatum</name>
    <dbReference type="NCBI Taxonomy" id="441959"/>
    <lineage>
        <taxon>Eukaryota</taxon>
        <taxon>Fungi</taxon>
        <taxon>Dikarya</taxon>
        <taxon>Ascomycota</taxon>
        <taxon>Pezizomycotina</taxon>
        <taxon>Eurotiomycetes</taxon>
        <taxon>Eurotiomycetidae</taxon>
        <taxon>Eurotiales</taxon>
        <taxon>Trichocomaceae</taxon>
        <taxon>Talaromyces</taxon>
        <taxon>Talaromyces sect. Talaromyces</taxon>
    </lineage>
</organism>
<dbReference type="GeneID" id="8102800"/>
<keyword evidence="3" id="KW-1185">Reference proteome</keyword>
<dbReference type="PhylomeDB" id="B8MG19"/>
<dbReference type="VEuPathDB" id="FungiDB:TSTA_010040"/>
<dbReference type="HOGENOM" id="CLU_1918484_0_0_1"/>
<dbReference type="EMBL" id="EQ962656">
    <property type="protein sequence ID" value="EED15886.1"/>
    <property type="molecule type" value="Genomic_DNA"/>
</dbReference>
<accession>B8MG19</accession>
<dbReference type="OMA" id="NTNCVIT"/>
<gene>
    <name evidence="2" type="ORF">TSTA_010040</name>
</gene>
<keyword evidence="1" id="KW-0732">Signal</keyword>
<sequence length="132" mass="13527">MKFSIASSLTLLATSVAALPSGFVARQSYDNITFTIINDQTGAQAAATVLIDGIPNGFQDLFGSSPLASNGKILATSTQLIAFPQGVDCAITNSAQAVVGHLTPSHTWLDLDGNPNAAIPVDVSGDSITCSF</sequence>
<name>B8MG19_TALSN</name>
<dbReference type="Proteomes" id="UP000001745">
    <property type="component" value="Unassembled WGS sequence"/>
</dbReference>
<feature type="chain" id="PRO_5002877723" evidence="1">
    <location>
        <begin position="19"/>
        <end position="132"/>
    </location>
</feature>